<dbReference type="OrthoDB" id="1818172at2759"/>
<evidence type="ECO:0000313" key="3">
    <source>
        <dbReference type="Proteomes" id="UP001153076"/>
    </source>
</evidence>
<dbReference type="EMBL" id="JAKOGI010000006">
    <property type="protein sequence ID" value="KAJ8452001.1"/>
    <property type="molecule type" value="Genomic_DNA"/>
</dbReference>
<protein>
    <submittedName>
        <fullName evidence="2">Uncharacterized protein</fullName>
    </submittedName>
</protein>
<reference evidence="2" key="1">
    <citation type="submission" date="2022-04" db="EMBL/GenBank/DDBJ databases">
        <title>Carnegiea gigantea Genome sequencing and assembly v2.</title>
        <authorList>
            <person name="Copetti D."/>
            <person name="Sanderson M.J."/>
            <person name="Burquez A."/>
            <person name="Wojciechowski M.F."/>
        </authorList>
    </citation>
    <scope>NUCLEOTIDE SEQUENCE</scope>
    <source>
        <strain evidence="2">SGP5-SGP5p</strain>
        <tissue evidence="2">Aerial part</tissue>
    </source>
</reference>
<organism evidence="2 3">
    <name type="scientific">Carnegiea gigantea</name>
    <dbReference type="NCBI Taxonomy" id="171969"/>
    <lineage>
        <taxon>Eukaryota</taxon>
        <taxon>Viridiplantae</taxon>
        <taxon>Streptophyta</taxon>
        <taxon>Embryophyta</taxon>
        <taxon>Tracheophyta</taxon>
        <taxon>Spermatophyta</taxon>
        <taxon>Magnoliopsida</taxon>
        <taxon>eudicotyledons</taxon>
        <taxon>Gunneridae</taxon>
        <taxon>Pentapetalae</taxon>
        <taxon>Caryophyllales</taxon>
        <taxon>Cactineae</taxon>
        <taxon>Cactaceae</taxon>
        <taxon>Cactoideae</taxon>
        <taxon>Echinocereeae</taxon>
        <taxon>Carnegiea</taxon>
    </lineage>
</organism>
<dbReference type="AlphaFoldDB" id="A0A9Q1L067"/>
<evidence type="ECO:0000256" key="1">
    <source>
        <dbReference type="SAM" id="Coils"/>
    </source>
</evidence>
<accession>A0A9Q1L067</accession>
<keyword evidence="1" id="KW-0175">Coiled coil</keyword>
<keyword evidence="3" id="KW-1185">Reference proteome</keyword>
<sequence length="232" mass="26024">MDLTGSPNAEKTKVNTGQRRNWAAYHLLTAEAQMLEEENCWVATGPSLTAVAYCLCRRGWRKAAGTAAVDPECSPSDIKEGKTRTPSALFAKSHSKNDPQSRKVFIDDRSKALWEKYEAFRVECGVEEGTQEAEKLYYESKKSTIYDLGTSATMFYEKPTASTPSTGSTYIPSAYSKLQSDLRSTQQQLDEQKKLVDDQRRQFDEVMKLIHSLQSQVNMLSCSSSHPSESHD</sequence>
<evidence type="ECO:0000313" key="2">
    <source>
        <dbReference type="EMBL" id="KAJ8452001.1"/>
    </source>
</evidence>
<dbReference type="Proteomes" id="UP001153076">
    <property type="component" value="Unassembled WGS sequence"/>
</dbReference>
<gene>
    <name evidence="2" type="ORF">Cgig2_016582</name>
</gene>
<proteinExistence type="predicted"/>
<comment type="caution">
    <text evidence="2">The sequence shown here is derived from an EMBL/GenBank/DDBJ whole genome shotgun (WGS) entry which is preliminary data.</text>
</comment>
<feature type="coiled-coil region" evidence="1">
    <location>
        <begin position="175"/>
        <end position="202"/>
    </location>
</feature>
<name>A0A9Q1L067_9CARY</name>